<dbReference type="EMBL" id="BKCP01000001">
    <property type="protein sequence ID" value="GER24506.1"/>
    <property type="molecule type" value="Genomic_DNA"/>
</dbReference>
<feature type="region of interest" description="Disordered" evidence="1">
    <location>
        <begin position="509"/>
        <end position="530"/>
    </location>
</feature>
<dbReference type="Proteomes" id="UP000325081">
    <property type="component" value="Unassembled WGS sequence"/>
</dbReference>
<reference evidence="3" key="1">
    <citation type="journal article" date="2019" name="Curr. Biol.">
        <title>Genome Sequence of Striga asiatica Provides Insight into the Evolution of Plant Parasitism.</title>
        <authorList>
            <person name="Yoshida S."/>
            <person name="Kim S."/>
            <person name="Wafula E.K."/>
            <person name="Tanskanen J."/>
            <person name="Kim Y.M."/>
            <person name="Honaas L."/>
            <person name="Yang Z."/>
            <person name="Spallek T."/>
            <person name="Conn C.E."/>
            <person name="Ichihashi Y."/>
            <person name="Cheong K."/>
            <person name="Cui S."/>
            <person name="Der J.P."/>
            <person name="Gundlach H."/>
            <person name="Jiao Y."/>
            <person name="Hori C."/>
            <person name="Ishida J.K."/>
            <person name="Kasahara H."/>
            <person name="Kiba T."/>
            <person name="Kim M.S."/>
            <person name="Koo N."/>
            <person name="Laohavisit A."/>
            <person name="Lee Y.H."/>
            <person name="Lumba S."/>
            <person name="McCourt P."/>
            <person name="Mortimer J.C."/>
            <person name="Mutuku J.M."/>
            <person name="Nomura T."/>
            <person name="Sasaki-Sekimoto Y."/>
            <person name="Seto Y."/>
            <person name="Wang Y."/>
            <person name="Wakatake T."/>
            <person name="Sakakibara H."/>
            <person name="Demura T."/>
            <person name="Yamaguchi S."/>
            <person name="Yoneyama K."/>
            <person name="Manabe R.I."/>
            <person name="Nelson D.C."/>
            <person name="Schulman A.H."/>
            <person name="Timko M.P."/>
            <person name="dePamphilis C.W."/>
            <person name="Choi D."/>
            <person name="Shirasu K."/>
        </authorList>
    </citation>
    <scope>NUCLEOTIDE SEQUENCE [LARGE SCALE GENOMIC DNA]</scope>
    <source>
        <strain evidence="3">cv. UVA1</strain>
    </source>
</reference>
<accession>A0A5A7NV62</accession>
<feature type="compositionally biased region" description="Basic and acidic residues" evidence="1">
    <location>
        <begin position="123"/>
        <end position="140"/>
    </location>
</feature>
<evidence type="ECO:0000313" key="3">
    <source>
        <dbReference type="Proteomes" id="UP000325081"/>
    </source>
</evidence>
<feature type="compositionally biased region" description="Polar residues" evidence="1">
    <location>
        <begin position="369"/>
        <end position="391"/>
    </location>
</feature>
<feature type="compositionally biased region" description="Basic and acidic residues" evidence="1">
    <location>
        <begin position="60"/>
        <end position="74"/>
    </location>
</feature>
<protein>
    <submittedName>
        <fullName evidence="2">Uncharacterized protein</fullName>
    </submittedName>
</protein>
<dbReference type="PANTHER" id="PTHR33671:SF3">
    <property type="entry name" value="F28N24.8 PROTEIN"/>
    <property type="match status" value="1"/>
</dbReference>
<feature type="compositionally biased region" description="Acidic residues" evidence="1">
    <location>
        <begin position="141"/>
        <end position="157"/>
    </location>
</feature>
<evidence type="ECO:0000313" key="2">
    <source>
        <dbReference type="EMBL" id="GER24506.1"/>
    </source>
</evidence>
<sequence length="563" mass="63034">MEKRQLDFNAPLLSARRYSSPRNSSELAPRKPVEKRAPPVSSPPDPEPEDITKPGSVPFHWERSPGRPKYEPKARFPTTTTPKLPPGRVNSGELPKLPAHRLSGPSKFNSGPTWPTEQTIFSDHARLLEKLDESLKCRDDESSENSETEHDEEDDTYSDAINALSLNESCSVSGVSGSHGPSGTFSVDKQTRDFMMSRFLPAAKAVVVLETPQYVAKKPSVVGRKDEEVVKEVKKNFVSGEIITRPLVRKYGSAENIIPYYGRYGFDNGESEDDEEDEKIGRVLVKKPGKKWGIIPRICSVKSSMCLLNPLPAMKSKSRPPTPTSGDERRLRRSAVSGPLDKNGRQLTPPPRKKYHSGQLSRDLRGPHDTNNITNKSSIHDSSYPLLSSRDSPLRRYRSGSVSPYRNESPRSAFREGSGFLGVPKEIDPKIASSRKMFNALRDVSRNHAVEKTVYVDSVKKVVERRVGSKYTDYDEVKMDVTSVKASPLHPPLPKSPSESWLWRTLPSFGQSRRNSGELKGSSRGGDDAKWENIVKSSNLRHDHHARHLEELIPHVSYRQSKS</sequence>
<dbReference type="Pfam" id="PF05097">
    <property type="entry name" value="DUF688"/>
    <property type="match status" value="1"/>
</dbReference>
<evidence type="ECO:0000256" key="1">
    <source>
        <dbReference type="SAM" id="MobiDB-lite"/>
    </source>
</evidence>
<dbReference type="OrthoDB" id="677721at2759"/>
<organism evidence="2 3">
    <name type="scientific">Striga asiatica</name>
    <name type="common">Asiatic witchweed</name>
    <name type="synonym">Buchnera asiatica</name>
    <dbReference type="NCBI Taxonomy" id="4170"/>
    <lineage>
        <taxon>Eukaryota</taxon>
        <taxon>Viridiplantae</taxon>
        <taxon>Streptophyta</taxon>
        <taxon>Embryophyta</taxon>
        <taxon>Tracheophyta</taxon>
        <taxon>Spermatophyta</taxon>
        <taxon>Magnoliopsida</taxon>
        <taxon>eudicotyledons</taxon>
        <taxon>Gunneridae</taxon>
        <taxon>Pentapetalae</taxon>
        <taxon>asterids</taxon>
        <taxon>lamiids</taxon>
        <taxon>Lamiales</taxon>
        <taxon>Orobanchaceae</taxon>
        <taxon>Buchnereae</taxon>
        <taxon>Striga</taxon>
    </lineage>
</organism>
<feature type="compositionally biased region" description="Basic and acidic residues" evidence="1">
    <location>
        <begin position="28"/>
        <end position="37"/>
    </location>
</feature>
<dbReference type="PANTHER" id="PTHR33671">
    <property type="entry name" value="N-METHYLTRANSFERASE, PUTATIVE (DUF688)-RELATED"/>
    <property type="match status" value="1"/>
</dbReference>
<feature type="region of interest" description="Disordered" evidence="1">
    <location>
        <begin position="1"/>
        <end position="160"/>
    </location>
</feature>
<comment type="caution">
    <text evidence="2">The sequence shown here is derived from an EMBL/GenBank/DDBJ whole genome shotgun (WGS) entry which is preliminary data.</text>
</comment>
<keyword evidence="3" id="KW-1185">Reference proteome</keyword>
<proteinExistence type="predicted"/>
<name>A0A5A7NV62_STRAF</name>
<dbReference type="InterPro" id="IPR007789">
    <property type="entry name" value="DUF688"/>
</dbReference>
<dbReference type="AlphaFoldDB" id="A0A5A7NV62"/>
<gene>
    <name evidence="2" type="ORF">STAS_00041</name>
</gene>
<feature type="region of interest" description="Disordered" evidence="1">
    <location>
        <begin position="311"/>
        <end position="419"/>
    </location>
</feature>
<feature type="compositionally biased region" description="Polar residues" evidence="1">
    <location>
        <begin position="106"/>
        <end position="121"/>
    </location>
</feature>